<name>A0ABV2SHE7_9GAMM</name>
<reference evidence="3 4" key="1">
    <citation type="submission" date="2024-06" db="EMBL/GenBank/DDBJ databases">
        <title>Genomic Encyclopedia of Type Strains, Phase V (KMG-V): Genome sequencing to study the core and pangenomes of soil and plant-associated prokaryotes.</title>
        <authorList>
            <person name="Whitman W."/>
        </authorList>
    </citation>
    <scope>NUCLEOTIDE SEQUENCE [LARGE SCALE GENOMIC DNA]</scope>
    <source>
        <strain evidence="3 4">NE40</strain>
    </source>
</reference>
<keyword evidence="2" id="KW-0732">Signal</keyword>
<feature type="chain" id="PRO_5045493400" evidence="2">
    <location>
        <begin position="20"/>
        <end position="553"/>
    </location>
</feature>
<accession>A0ABV2SHE7</accession>
<keyword evidence="4" id="KW-1185">Reference proteome</keyword>
<protein>
    <submittedName>
        <fullName evidence="3">Uncharacterized protein</fullName>
    </submittedName>
</protein>
<feature type="region of interest" description="Disordered" evidence="1">
    <location>
        <begin position="207"/>
        <end position="227"/>
    </location>
</feature>
<dbReference type="EMBL" id="JBEWTB010000002">
    <property type="protein sequence ID" value="MET4757195.1"/>
    <property type="molecule type" value="Genomic_DNA"/>
</dbReference>
<evidence type="ECO:0000313" key="3">
    <source>
        <dbReference type="EMBL" id="MET4757195.1"/>
    </source>
</evidence>
<comment type="caution">
    <text evidence="3">The sequence shown here is derived from an EMBL/GenBank/DDBJ whole genome shotgun (WGS) entry which is preliminary data.</text>
</comment>
<sequence>MLKKILPAIILYLSVLPLAAEDNHLSKNKENIILMAASASKGLGDYAYGVKIYHLLNNKITDANVSLILYGEPHKKETVLKIYSKEFEENSVIWITNTGSEEASPSISAGEGKLLSQFLEGKNATNTVLAHVGSEPENLFLVKHLNDLGLSVKLNITEMFYCDGDPGMSVATEAISGLNDGWHLEQSDLSLLKKNWWFTADVFNDEDDDEEDDNLENEEPSENDSNLRINLLGEKNYSFGVKSKHSNKVNSFCEDNHSSSYFSYNGQTSGRHKIGLLLSESQKIMAENFSELSISKLYETVPESVFKSNHAFLSILSGKDSTEDQIKWLQNDGSYFFSYMHDDLSKLDFISTTLPIADPTKDIKYVTSFQRLKKYFATPGLERFIKTLLNRVMEDNSIQRIVFWTGSDNSSTEYIHPTQKGRTLWLINPFPISKPLLDLVAIASSQPVAGCTGDHSFYDIVSIGKLPYYERVPHISVLPIELSEMSEDEQLMTLTNYFDTFSSTEKTKLLKQKQTFVEWQKFRKQLWQNNNGSTTLIELFEDALSDLEQTQLY</sequence>
<proteinExistence type="predicted"/>
<dbReference type="RefSeq" id="WP_354007366.1">
    <property type="nucleotide sequence ID" value="NZ_JBEWTA010000001.1"/>
</dbReference>
<feature type="compositionally biased region" description="Acidic residues" evidence="1">
    <location>
        <begin position="207"/>
        <end position="222"/>
    </location>
</feature>
<evidence type="ECO:0000313" key="4">
    <source>
        <dbReference type="Proteomes" id="UP001549366"/>
    </source>
</evidence>
<evidence type="ECO:0000256" key="2">
    <source>
        <dbReference type="SAM" id="SignalP"/>
    </source>
</evidence>
<organism evidence="3 4">
    <name type="scientific">Endozoicomonas lisbonensis</name>
    <dbReference type="NCBI Taxonomy" id="3120522"/>
    <lineage>
        <taxon>Bacteria</taxon>
        <taxon>Pseudomonadati</taxon>
        <taxon>Pseudomonadota</taxon>
        <taxon>Gammaproteobacteria</taxon>
        <taxon>Oceanospirillales</taxon>
        <taxon>Endozoicomonadaceae</taxon>
        <taxon>Endozoicomonas</taxon>
    </lineage>
</organism>
<dbReference type="Proteomes" id="UP001549366">
    <property type="component" value="Unassembled WGS sequence"/>
</dbReference>
<evidence type="ECO:0000256" key="1">
    <source>
        <dbReference type="SAM" id="MobiDB-lite"/>
    </source>
</evidence>
<gene>
    <name evidence="3" type="ORF">V5J35_002387</name>
</gene>
<feature type="signal peptide" evidence="2">
    <location>
        <begin position="1"/>
        <end position="19"/>
    </location>
</feature>